<dbReference type="AlphaFoldDB" id="A0A855X4W2"/>
<gene>
    <name evidence="3" type="ORF">C3F09_09340</name>
</gene>
<dbReference type="InterPro" id="IPR036291">
    <property type="entry name" value="NAD(P)-bd_dom_sf"/>
</dbReference>
<sequence length="331" mass="35912">MKQIRTAVVGVGALGRHHLRWLSQIPQSQLIGFFDTDHEKASRYAVEYNIPAFRSLAELAGQAQAVSIVVPTTAHFETASFLIEHGIHCLIEKPVTARLDEARRLKELATKKGVKVTVGQIERFNPAVQALKAYSLKPSFIEAHRLAAFDPRGTDVAVILDLMIHDIDLALSLVQSEIADIQASAVAVISEQADIANARLTFANGAVANLTASRISLRAMRKLRVFQHSGYFSLDLAEKQADVYRLASGAGPQEGMRVPLGKSGQDILYTKVGDASKDMLGSELSAFVDSVLNDTPVAVTLDEATEALRVALEVERIGLRSIAGFMNQSGR</sequence>
<evidence type="ECO:0000313" key="4">
    <source>
        <dbReference type="Proteomes" id="UP000250918"/>
    </source>
</evidence>
<dbReference type="GO" id="GO:0000166">
    <property type="term" value="F:nucleotide binding"/>
    <property type="evidence" value="ECO:0007669"/>
    <property type="project" value="InterPro"/>
</dbReference>
<feature type="domain" description="GFO/IDH/MocA-like oxidoreductase" evidence="2">
    <location>
        <begin position="155"/>
        <end position="226"/>
    </location>
</feature>
<name>A0A855X4W2_9BACT</name>
<dbReference type="PANTHER" id="PTHR43377">
    <property type="entry name" value="BILIVERDIN REDUCTASE A"/>
    <property type="match status" value="1"/>
</dbReference>
<dbReference type="Gene3D" id="3.30.360.10">
    <property type="entry name" value="Dihydrodipicolinate Reductase, domain 2"/>
    <property type="match status" value="1"/>
</dbReference>
<evidence type="ECO:0000313" key="3">
    <source>
        <dbReference type="EMBL" id="PWB70249.1"/>
    </source>
</evidence>
<dbReference type="SUPFAM" id="SSF51735">
    <property type="entry name" value="NAD(P)-binding Rossmann-fold domains"/>
    <property type="match status" value="1"/>
</dbReference>
<dbReference type="Pfam" id="PF22725">
    <property type="entry name" value="GFO_IDH_MocA_C3"/>
    <property type="match status" value="1"/>
</dbReference>
<reference evidence="3 4" key="1">
    <citation type="journal article" date="2018" name="ISME J.">
        <title>A methanotrophic archaeon couples anaerobic oxidation of methane to Fe(III) reduction.</title>
        <authorList>
            <person name="Cai C."/>
            <person name="Leu A.O."/>
            <person name="Xie G.J."/>
            <person name="Guo J."/>
            <person name="Feng Y."/>
            <person name="Zhao J.X."/>
            <person name="Tyson G.W."/>
            <person name="Yuan Z."/>
            <person name="Hu S."/>
        </authorList>
    </citation>
    <scope>NUCLEOTIDE SEQUENCE [LARGE SCALE GENOMIC DNA]</scope>
    <source>
        <strain evidence="3">FeB_12</strain>
    </source>
</reference>
<dbReference type="PANTHER" id="PTHR43377:SF1">
    <property type="entry name" value="BILIVERDIN REDUCTASE A"/>
    <property type="match status" value="1"/>
</dbReference>
<protein>
    <submittedName>
        <fullName evidence="3">Oxidoreductase</fullName>
    </submittedName>
</protein>
<dbReference type="EMBL" id="PQAP01000150">
    <property type="protein sequence ID" value="PWB70249.1"/>
    <property type="molecule type" value="Genomic_DNA"/>
</dbReference>
<accession>A0A855X4W2</accession>
<comment type="caution">
    <text evidence="3">The sequence shown here is derived from an EMBL/GenBank/DDBJ whole genome shotgun (WGS) entry which is preliminary data.</text>
</comment>
<dbReference type="SUPFAM" id="SSF55347">
    <property type="entry name" value="Glyceraldehyde-3-phosphate dehydrogenase-like, C-terminal domain"/>
    <property type="match status" value="1"/>
</dbReference>
<evidence type="ECO:0000259" key="2">
    <source>
        <dbReference type="Pfam" id="PF22725"/>
    </source>
</evidence>
<dbReference type="Pfam" id="PF01408">
    <property type="entry name" value="GFO_IDH_MocA"/>
    <property type="match status" value="1"/>
</dbReference>
<dbReference type="InterPro" id="IPR000683">
    <property type="entry name" value="Gfo/Idh/MocA-like_OxRdtase_N"/>
</dbReference>
<dbReference type="InterPro" id="IPR051450">
    <property type="entry name" value="Gfo/Idh/MocA_Oxidoreductases"/>
</dbReference>
<dbReference type="Proteomes" id="UP000250918">
    <property type="component" value="Unassembled WGS sequence"/>
</dbReference>
<organism evidence="3 4">
    <name type="scientific">candidate division GN15 bacterium</name>
    <dbReference type="NCBI Taxonomy" id="2072418"/>
    <lineage>
        <taxon>Bacteria</taxon>
        <taxon>candidate division GN15</taxon>
    </lineage>
</organism>
<dbReference type="InterPro" id="IPR055170">
    <property type="entry name" value="GFO_IDH_MocA-like_dom"/>
</dbReference>
<proteinExistence type="predicted"/>
<feature type="domain" description="Gfo/Idh/MocA-like oxidoreductase N-terminal" evidence="1">
    <location>
        <begin position="4"/>
        <end position="119"/>
    </location>
</feature>
<evidence type="ECO:0000259" key="1">
    <source>
        <dbReference type="Pfam" id="PF01408"/>
    </source>
</evidence>
<dbReference type="Gene3D" id="3.40.50.720">
    <property type="entry name" value="NAD(P)-binding Rossmann-like Domain"/>
    <property type="match status" value="1"/>
</dbReference>